<sequence>MIAQLLHIKRIRADKADKAVQQQEYRVSHASAFVLKAEQTVKEYHHWREQEEERRFAKAKQSTVLLKELETLRQEIALLREREAELKQKSAEAKKALEEEQRLLQDKKKAALQAHKTTEKFIQLYEQEQAEKELLAQHQEELEQEEFRTVAVM</sequence>
<dbReference type="InterPro" id="IPR053716">
    <property type="entry name" value="Flag_assembly_chemotaxis_eff"/>
</dbReference>
<gene>
    <name evidence="2" type="ORF">ACED39_08285</name>
    <name evidence="3" type="ORF">APB76_22220</name>
</gene>
<reference evidence="2 5" key="2">
    <citation type="submission" date="2024-06" db="EMBL/GenBank/DDBJ databases">
        <authorList>
            <person name="Steensen K."/>
            <person name="Seneca J."/>
            <person name="Bartlau N."/>
            <person name="Yu A.X."/>
            <person name="Polz M.F."/>
        </authorList>
    </citation>
    <scope>NUCLEOTIDE SEQUENCE [LARGE SCALE GENOMIC DNA]</scope>
    <source>
        <strain evidence="2 5">1F146</strain>
    </source>
</reference>
<dbReference type="Proteomes" id="UP001569151">
    <property type="component" value="Unassembled WGS sequence"/>
</dbReference>
<keyword evidence="5" id="KW-1185">Reference proteome</keyword>
<evidence type="ECO:0000313" key="5">
    <source>
        <dbReference type="Proteomes" id="UP001569151"/>
    </source>
</evidence>
<accession>A0A177XUN5</accession>
<dbReference type="InterPro" id="IPR009929">
    <property type="entry name" value="T3SS_YscO"/>
</dbReference>
<reference evidence="3 4" key="1">
    <citation type="journal article" date="2016" name="Syst. Appl. Microbiol.">
        <title>Vibrio bivalvicida sp. nov., a novel larval pathogen for bivalve molluscs reared in a hatchery.</title>
        <authorList>
            <person name="Dubert J."/>
            <person name="Romalde J.L."/>
            <person name="Prado S."/>
            <person name="Barja J.L."/>
        </authorList>
    </citation>
    <scope>NUCLEOTIDE SEQUENCE [LARGE SCALE GENOMIC DNA]</scope>
    <source>
        <strain evidence="3 4">605</strain>
    </source>
</reference>
<evidence type="ECO:0000313" key="2">
    <source>
        <dbReference type="EMBL" id="MEZ8208774.1"/>
    </source>
</evidence>
<dbReference type="Gene3D" id="1.10.287.1700">
    <property type="match status" value="1"/>
</dbReference>
<dbReference type="EMBL" id="JBGOOS010000009">
    <property type="protein sequence ID" value="MEZ8208774.1"/>
    <property type="molecule type" value="Genomic_DNA"/>
</dbReference>
<protein>
    <submittedName>
        <fullName evidence="3">Type III secretion protein</fullName>
    </submittedName>
</protein>
<dbReference type="EMBL" id="LLEI02000091">
    <property type="protein sequence ID" value="OAJ92076.1"/>
    <property type="molecule type" value="Genomic_DNA"/>
</dbReference>
<organism evidence="3 4">
    <name type="scientific">Vibrio bivalvicida</name>
    <dbReference type="NCBI Taxonomy" id="1276888"/>
    <lineage>
        <taxon>Bacteria</taxon>
        <taxon>Pseudomonadati</taxon>
        <taxon>Pseudomonadota</taxon>
        <taxon>Gammaproteobacteria</taxon>
        <taxon>Vibrionales</taxon>
        <taxon>Vibrionaceae</taxon>
        <taxon>Vibrio</taxon>
        <taxon>Vibrio oreintalis group</taxon>
    </lineage>
</organism>
<evidence type="ECO:0000313" key="3">
    <source>
        <dbReference type="EMBL" id="OAJ92076.1"/>
    </source>
</evidence>
<name>A0A177XUN5_9VIBR</name>
<dbReference type="AlphaFoldDB" id="A0A177XUN5"/>
<keyword evidence="1" id="KW-0175">Coiled coil</keyword>
<proteinExistence type="predicted"/>
<dbReference type="Proteomes" id="UP000078406">
    <property type="component" value="Unassembled WGS sequence"/>
</dbReference>
<evidence type="ECO:0000313" key="4">
    <source>
        <dbReference type="Proteomes" id="UP000078406"/>
    </source>
</evidence>
<comment type="caution">
    <text evidence="3">The sequence shown here is derived from an EMBL/GenBank/DDBJ whole genome shotgun (WGS) entry which is preliminary data.</text>
</comment>
<evidence type="ECO:0000256" key="1">
    <source>
        <dbReference type="SAM" id="Coils"/>
    </source>
</evidence>
<dbReference type="Pfam" id="PF07321">
    <property type="entry name" value="YscO"/>
    <property type="match status" value="1"/>
</dbReference>
<feature type="coiled-coil region" evidence="1">
    <location>
        <begin position="62"/>
        <end position="148"/>
    </location>
</feature>
<dbReference type="RefSeq" id="WP_054962589.1">
    <property type="nucleotide sequence ID" value="NZ_JBGOOF010000006.1"/>
</dbReference>